<evidence type="ECO:0000259" key="2">
    <source>
        <dbReference type="PROSITE" id="PS51186"/>
    </source>
</evidence>
<dbReference type="InterPro" id="IPR023911">
    <property type="entry name" value="MSMEG_0567/sll0787_C"/>
</dbReference>
<dbReference type="Gene3D" id="3.90.650.10">
    <property type="entry name" value="PurM-like C-terminal domain"/>
    <property type="match status" value="1"/>
</dbReference>
<dbReference type="RefSeq" id="WP_378035376.1">
    <property type="nucleotide sequence ID" value="NZ_JBHSIV010000006.1"/>
</dbReference>
<dbReference type="PANTHER" id="PTHR30270">
    <property type="entry name" value="THIAMINE-MONOPHOSPHATE KINASE"/>
    <property type="match status" value="1"/>
</dbReference>
<dbReference type="Proteomes" id="UP001595947">
    <property type="component" value="Unassembled WGS sequence"/>
</dbReference>
<accession>A0ABV9YIZ4</accession>
<dbReference type="NCBIfam" id="TIGR04050">
    <property type="entry name" value="MSMEG_0567_Cter"/>
    <property type="match status" value="1"/>
</dbReference>
<dbReference type="Gene3D" id="3.40.630.30">
    <property type="match status" value="1"/>
</dbReference>
<dbReference type="PROSITE" id="PS51186">
    <property type="entry name" value="GNAT"/>
    <property type="match status" value="1"/>
</dbReference>
<dbReference type="InterPro" id="IPR036676">
    <property type="entry name" value="PurM-like_C_sf"/>
</dbReference>
<dbReference type="PANTHER" id="PTHR30270:SF0">
    <property type="entry name" value="THIAMINE-MONOPHOSPHATE KINASE"/>
    <property type="match status" value="1"/>
</dbReference>
<protein>
    <submittedName>
        <fullName evidence="3">MSMEG_0567/sll0787 family protein</fullName>
    </submittedName>
</protein>
<reference evidence="4" key="1">
    <citation type="journal article" date="2019" name="Int. J. Syst. Evol. Microbiol.">
        <title>The Global Catalogue of Microorganisms (GCM) 10K type strain sequencing project: providing services to taxonomists for standard genome sequencing and annotation.</title>
        <authorList>
            <consortium name="The Broad Institute Genomics Platform"/>
            <consortium name="The Broad Institute Genome Sequencing Center for Infectious Disease"/>
            <person name="Wu L."/>
            <person name="Ma J."/>
        </authorList>
    </citation>
    <scope>NUCLEOTIDE SEQUENCE [LARGE SCALE GENOMIC DNA]</scope>
    <source>
        <strain evidence="4">CGMCC 4.7093</strain>
    </source>
</reference>
<gene>
    <name evidence="3" type="ORF">ACFPBZ_07390</name>
</gene>
<dbReference type="EMBL" id="JBHSIV010000006">
    <property type="protein sequence ID" value="MFC5062023.1"/>
    <property type="molecule type" value="Genomic_DNA"/>
</dbReference>
<sequence length="504" mass="51652">MSLTDESFPPLIVPQPARTRTALGAAEEILGGLVRRPAPRELTIGEAPAADATHPDVVAHRALRRAVFVEEQGLFGHSRSDADDTDTDPRAIVLLARDADGTPLGGVRLGPARPGEPDLGWWTGSRLAVGVGGRRRAGVRVGAALIRAAVARAEAAGVLRFEADVQAANGPLFTRLGWDTVRPVSVPGAPAVPHLRMRHPMDRIQRLVDATKAPLGELVAGLGPAGFVGDDGAPVPGSDVIAACDAILPAMVERDPEWAGWCGVLVNVNDLAAMGARPVGLLDAVGGRDTASVAHVLRGLRAAADAYGVPVLGGHTTVDVPASLAVTALGITPTPVPAGGGRVGHRVRLTADLDGAWRPGYTGRQFDTTSRRRPEGLRAMVNAIGPDARYRPAAAKDVSMAGLVGTLGMLAEASGTGAVLDVASVPRPDVAVADWFTCFPGFALLTTDEPGAPLPDAGPAVGAECGELTDVPGVALRWPDGETTTAVVGPVTGLGPAAPERTPS</sequence>
<evidence type="ECO:0000313" key="4">
    <source>
        <dbReference type="Proteomes" id="UP001595947"/>
    </source>
</evidence>
<evidence type="ECO:0000313" key="3">
    <source>
        <dbReference type="EMBL" id="MFC5062023.1"/>
    </source>
</evidence>
<dbReference type="Pfam" id="PF00586">
    <property type="entry name" value="AIRS"/>
    <property type="match status" value="1"/>
</dbReference>
<name>A0ABV9YIZ4_9PSEU</name>
<dbReference type="Gene3D" id="3.30.1330.10">
    <property type="entry name" value="PurM-like, N-terminal domain"/>
    <property type="match status" value="1"/>
</dbReference>
<dbReference type="Pfam" id="PF02769">
    <property type="entry name" value="AIRS_C"/>
    <property type="match status" value="1"/>
</dbReference>
<dbReference type="SUPFAM" id="SSF55326">
    <property type="entry name" value="PurM N-terminal domain-like"/>
    <property type="match status" value="1"/>
</dbReference>
<dbReference type="InterPro" id="IPR024035">
    <property type="entry name" value="MSMEG_0567_GNAT"/>
</dbReference>
<dbReference type="InterPro" id="IPR036921">
    <property type="entry name" value="PurM-like_N_sf"/>
</dbReference>
<feature type="region of interest" description="Disordered" evidence="1">
    <location>
        <begin position="485"/>
        <end position="504"/>
    </location>
</feature>
<dbReference type="InterPro" id="IPR016181">
    <property type="entry name" value="Acyl_CoA_acyltransferase"/>
</dbReference>
<dbReference type="InterPro" id="IPR000182">
    <property type="entry name" value="GNAT_dom"/>
</dbReference>
<dbReference type="InterPro" id="IPR010918">
    <property type="entry name" value="PurM-like_C_dom"/>
</dbReference>
<keyword evidence="4" id="KW-1185">Reference proteome</keyword>
<organism evidence="3 4">
    <name type="scientific">Actinomycetospora atypica</name>
    <dbReference type="NCBI Taxonomy" id="1290095"/>
    <lineage>
        <taxon>Bacteria</taxon>
        <taxon>Bacillati</taxon>
        <taxon>Actinomycetota</taxon>
        <taxon>Actinomycetes</taxon>
        <taxon>Pseudonocardiales</taxon>
        <taxon>Pseudonocardiaceae</taxon>
        <taxon>Actinomycetospora</taxon>
    </lineage>
</organism>
<dbReference type="SUPFAM" id="SSF55729">
    <property type="entry name" value="Acyl-CoA N-acyltransferases (Nat)"/>
    <property type="match status" value="1"/>
</dbReference>
<dbReference type="NCBIfam" id="TIGR04045">
    <property type="entry name" value="MSMEG_0567_GNAT"/>
    <property type="match status" value="1"/>
</dbReference>
<dbReference type="InterPro" id="IPR016188">
    <property type="entry name" value="PurM-like_N"/>
</dbReference>
<dbReference type="InterPro" id="IPR006283">
    <property type="entry name" value="ThiL-like"/>
</dbReference>
<comment type="caution">
    <text evidence="3">The sequence shown here is derived from an EMBL/GenBank/DDBJ whole genome shotgun (WGS) entry which is preliminary data.</text>
</comment>
<proteinExistence type="predicted"/>
<dbReference type="SUPFAM" id="SSF56042">
    <property type="entry name" value="PurM C-terminal domain-like"/>
    <property type="match status" value="1"/>
</dbReference>
<evidence type="ECO:0000256" key="1">
    <source>
        <dbReference type="SAM" id="MobiDB-lite"/>
    </source>
</evidence>
<feature type="domain" description="N-acetyltransferase" evidence="2">
    <location>
        <begin position="47"/>
        <end position="202"/>
    </location>
</feature>